<dbReference type="SUPFAM" id="SSF50891">
    <property type="entry name" value="Cyclophilin-like"/>
    <property type="match status" value="1"/>
</dbReference>
<gene>
    <name evidence="6" type="primary">ppiA</name>
    <name evidence="6" type="ORF">LCIT_11220</name>
</gene>
<dbReference type="InterPro" id="IPR020892">
    <property type="entry name" value="Cyclophilin-type_PPIase_CS"/>
</dbReference>
<proteinExistence type="inferred from homology"/>
<dbReference type="EC" id="5.2.1.8" evidence="2"/>
<feature type="transmembrane region" description="Helical" evidence="4">
    <location>
        <begin position="7"/>
        <end position="27"/>
    </location>
</feature>
<keyword evidence="4" id="KW-1133">Transmembrane helix</keyword>
<keyword evidence="2 6" id="KW-0413">Isomerase</keyword>
<dbReference type="Gene3D" id="2.40.100.10">
    <property type="entry name" value="Cyclophilin-like"/>
    <property type="match status" value="1"/>
</dbReference>
<evidence type="ECO:0000313" key="6">
    <source>
        <dbReference type="EMBL" id="GDZ83880.1"/>
    </source>
</evidence>
<evidence type="ECO:0000256" key="2">
    <source>
        <dbReference type="RuleBase" id="RU363019"/>
    </source>
</evidence>
<dbReference type="InterPro" id="IPR044666">
    <property type="entry name" value="Cyclophilin_A-like"/>
</dbReference>
<evidence type="ECO:0000256" key="4">
    <source>
        <dbReference type="SAM" id="Phobius"/>
    </source>
</evidence>
<keyword evidence="4" id="KW-0472">Membrane</keyword>
<dbReference type="PRINTS" id="PR00153">
    <property type="entry name" value="CSAPPISMRASE"/>
</dbReference>
<comment type="similarity">
    <text evidence="2">Belongs to the cyclophilin-type PPIase family.</text>
</comment>
<evidence type="ECO:0000313" key="7">
    <source>
        <dbReference type="Proteomes" id="UP000323274"/>
    </source>
</evidence>
<sequence>MNKEKQYVTIAAMVAILVGLIIAIFLLTSQKNSGSSNDTAKQQTSQVKRDPKLDQMTLPQLNTTTADDESEVRLVTTAGDITLKLFNRYAPLAVENFISHAKAGYYNNTTFHRVLADFMIQGGDPQGTGKGGESIWHNKDKNIDSGQGFKNEISSSLYNIRGALSMANAGPNTNGSQFFINQNKQDQSQKLNTNQYPKKIVAAYKNGGNPSLDGSYTVFGQVISGMTVVDNIASAKVKSEGEGSTPIDPIKIKNIVILKEAK</sequence>
<evidence type="ECO:0000256" key="1">
    <source>
        <dbReference type="ARBA" id="ARBA00002388"/>
    </source>
</evidence>
<dbReference type="Pfam" id="PF00160">
    <property type="entry name" value="Pro_isomerase"/>
    <property type="match status" value="1"/>
</dbReference>
<evidence type="ECO:0000259" key="5">
    <source>
        <dbReference type="PROSITE" id="PS50072"/>
    </source>
</evidence>
<comment type="function">
    <text evidence="1 2">PPIases accelerate the folding of proteins. It catalyzes the cis-trans isomerization of proline imidic peptide bonds in oligopeptides.</text>
</comment>
<keyword evidence="2" id="KW-0697">Rotamase</keyword>
<dbReference type="RefSeq" id="WP_149334377.1">
    <property type="nucleotide sequence ID" value="NZ_BJJW01000006.1"/>
</dbReference>
<dbReference type="GO" id="GO:0003755">
    <property type="term" value="F:peptidyl-prolyl cis-trans isomerase activity"/>
    <property type="evidence" value="ECO:0007669"/>
    <property type="project" value="UniProtKB-UniRule"/>
</dbReference>
<dbReference type="InterPro" id="IPR002130">
    <property type="entry name" value="Cyclophilin-type_PPIase_dom"/>
</dbReference>
<organism evidence="6 7">
    <name type="scientific">Leuconostoc citreum</name>
    <dbReference type="NCBI Taxonomy" id="33964"/>
    <lineage>
        <taxon>Bacteria</taxon>
        <taxon>Bacillati</taxon>
        <taxon>Bacillota</taxon>
        <taxon>Bacilli</taxon>
        <taxon>Lactobacillales</taxon>
        <taxon>Lactobacillaceae</taxon>
        <taxon>Leuconostoc</taxon>
    </lineage>
</organism>
<evidence type="ECO:0000256" key="3">
    <source>
        <dbReference type="SAM" id="MobiDB-lite"/>
    </source>
</evidence>
<name>A0A5A5TYD6_LEUCI</name>
<dbReference type="InterPro" id="IPR029000">
    <property type="entry name" value="Cyclophilin-like_dom_sf"/>
</dbReference>
<dbReference type="GO" id="GO:0006457">
    <property type="term" value="P:protein folding"/>
    <property type="evidence" value="ECO:0007669"/>
    <property type="project" value="InterPro"/>
</dbReference>
<dbReference type="PROSITE" id="PS00170">
    <property type="entry name" value="CSA_PPIASE_1"/>
    <property type="match status" value="1"/>
</dbReference>
<feature type="domain" description="PPIase cyclophilin-type" evidence="5">
    <location>
        <begin position="76"/>
        <end position="257"/>
    </location>
</feature>
<dbReference type="PROSITE" id="PS50072">
    <property type="entry name" value="CSA_PPIASE_2"/>
    <property type="match status" value="1"/>
</dbReference>
<accession>A0A5A5TYD6</accession>
<protein>
    <recommendedName>
        <fullName evidence="2">Peptidyl-prolyl cis-trans isomerase</fullName>
        <shortName evidence="2">PPIase</shortName>
        <ecNumber evidence="2">5.2.1.8</ecNumber>
    </recommendedName>
</protein>
<feature type="region of interest" description="Disordered" evidence="3">
    <location>
        <begin position="32"/>
        <end position="54"/>
    </location>
</feature>
<comment type="caution">
    <text evidence="6">The sequence shown here is derived from an EMBL/GenBank/DDBJ whole genome shotgun (WGS) entry which is preliminary data.</text>
</comment>
<keyword evidence="4" id="KW-0812">Transmembrane</keyword>
<dbReference type="AlphaFoldDB" id="A0A5A5TYD6"/>
<dbReference type="PANTHER" id="PTHR45625:SF16">
    <property type="entry name" value="PEPTIDYL-PROLYL CIS-TRANS ISOMERASE"/>
    <property type="match status" value="1"/>
</dbReference>
<feature type="compositionally biased region" description="Polar residues" evidence="3">
    <location>
        <begin position="32"/>
        <end position="46"/>
    </location>
</feature>
<dbReference type="EMBL" id="BJJW01000006">
    <property type="protein sequence ID" value="GDZ83880.1"/>
    <property type="molecule type" value="Genomic_DNA"/>
</dbReference>
<comment type="catalytic activity">
    <reaction evidence="2">
        <text>[protein]-peptidylproline (omega=180) = [protein]-peptidylproline (omega=0)</text>
        <dbReference type="Rhea" id="RHEA:16237"/>
        <dbReference type="Rhea" id="RHEA-COMP:10747"/>
        <dbReference type="Rhea" id="RHEA-COMP:10748"/>
        <dbReference type="ChEBI" id="CHEBI:83833"/>
        <dbReference type="ChEBI" id="CHEBI:83834"/>
        <dbReference type="EC" id="5.2.1.8"/>
    </reaction>
</comment>
<dbReference type="PANTHER" id="PTHR45625">
    <property type="entry name" value="PEPTIDYL-PROLYL CIS-TRANS ISOMERASE-RELATED"/>
    <property type="match status" value="1"/>
</dbReference>
<reference evidence="6 7" key="1">
    <citation type="submission" date="2019-04" db="EMBL/GenBank/DDBJ databases">
        <title>A pseudo-fructophilic Leuconostoc citreum strain F192-5 isolated from peel of satsuma mandarin: the first report for isolation and characterization of strain-dependent fructophilic-like characteristics.</title>
        <authorList>
            <person name="Maeno S."/>
            <person name="Tanizawa Y."/>
            <person name="Kajikawa A."/>
            <person name="Kanesaki Y."/>
            <person name="Kubota E."/>
            <person name="Arita M."/>
            <person name="Leon D."/>
            <person name="Endo A."/>
        </authorList>
    </citation>
    <scope>NUCLEOTIDE SEQUENCE [LARGE SCALE GENOMIC DNA]</scope>
    <source>
        <strain evidence="6 7">F192-5</strain>
    </source>
</reference>
<dbReference type="Proteomes" id="UP000323274">
    <property type="component" value="Unassembled WGS sequence"/>
</dbReference>